<keyword evidence="2" id="KW-1185">Reference proteome</keyword>
<gene>
    <name evidence="1" type="ORF">OHK93_003445</name>
</gene>
<reference evidence="1" key="1">
    <citation type="journal article" date="2023" name="Genome Biol. Evol.">
        <title>First Whole Genome Sequence and Flow Cytometry Genome Size Data for the Lichen-Forming Fungus Ramalina farinacea (Ascomycota).</title>
        <authorList>
            <person name="Llewellyn T."/>
            <person name="Mian S."/>
            <person name="Hill R."/>
            <person name="Leitch I.J."/>
            <person name="Gaya E."/>
        </authorList>
    </citation>
    <scope>NUCLEOTIDE SEQUENCE</scope>
    <source>
        <strain evidence="1">LIQ254RAFAR</strain>
    </source>
</reference>
<name>A0AA43QWI9_9LECA</name>
<dbReference type="AlphaFoldDB" id="A0AA43QWI9"/>
<accession>A0AA43QWI9</accession>
<evidence type="ECO:0000313" key="1">
    <source>
        <dbReference type="EMBL" id="MDI1492233.1"/>
    </source>
</evidence>
<evidence type="ECO:0000313" key="2">
    <source>
        <dbReference type="Proteomes" id="UP001161017"/>
    </source>
</evidence>
<comment type="caution">
    <text evidence="1">The sequence shown here is derived from an EMBL/GenBank/DDBJ whole genome shotgun (WGS) entry which is preliminary data.</text>
</comment>
<proteinExistence type="predicted"/>
<dbReference type="Proteomes" id="UP001161017">
    <property type="component" value="Unassembled WGS sequence"/>
</dbReference>
<sequence>MSFSPVGDTYVILKLACQLYRRGIVVAINAPAEFKEVIRFVTIIKGVLWKVERIKDTIRDDPNHGDLELALAGCHRSLQAFSNRMTRYENLDCSDKGNIAQRLLWIKEKHHINEFKEQFAQDCQLLRFILEVDGRLQAGRHVQTPNTVSNDQQYSTLSASQKISSQTTQTLDDLAERHDSLSSIDTNCSSCRESLQEASFTVLDEDEPLDVEATNDPPFTLRSTHAWRPVPNRYPVRLGPTVVKAFQRSFDHMKHEFTSENWLRLAIWWLIKSQTICTLLTDDEQAQQEDRARRSAIGWESDTNVVQVYADRLKSVWILENLLKNDSLDLDDTQIRRLVTQLQRASNVRLVEAEPVSDESSVSSQSEDSSILTSIGHKRGLAESLMFSDRDLLDCRLDLLEDFQQIIEHSRDLPQPIDEAYPSWRWFEIDKEHCGYEHERVIHRTFVDAQLGKPAASVMCNIFTYFEIGFRNQREKPTSAPYLLLLWTSRGQSGLNISLCNHHGTLNLSRRLLLEDVENQNGEFRDSLLLLTLKFDAWDAEICFLTSSDYNSFLELPLRFFSREQRYTRDPQNGEMAICQSSLISCHDRSDYPMLERSRDVHFKAGRTSSCGLKLFETSTDNTWETTRRLVVFSPPDLDALNLRTESYWIPHDQVQILRQDQDVTIRWSDYQQVRKHRTDTREDRPSESTLYYTYTYDAERPNKELYLEFISSTAARKFQIILQLPTEIPRRVKLLLCERNAQHAQEARIYQLNSETSPNGATFAICLTSTGDMYKSIIRYVYRDLDWILECNPVDKITFPMLTASMYTAKPSRLTHPPQPHDRAPDFKGVEQEVEPLELEAGCQHGICRIMQALTGWKLIASARASKVETPAKFGSQSHKGASVQLWHAKHSSGHYRTQLAIRLDEESNNAQWVTAPLDRFDHAVKRDALTLMRLKLTRGYQIDTSEMTATTHQETTKDPAPKSRVIIHFRGELHLGRFMNALPLFAR</sequence>
<protein>
    <submittedName>
        <fullName evidence="1">Uncharacterized protein</fullName>
    </submittedName>
</protein>
<dbReference type="EMBL" id="JAPUFD010000018">
    <property type="protein sequence ID" value="MDI1492233.1"/>
    <property type="molecule type" value="Genomic_DNA"/>
</dbReference>
<organism evidence="1 2">
    <name type="scientific">Ramalina farinacea</name>
    <dbReference type="NCBI Taxonomy" id="258253"/>
    <lineage>
        <taxon>Eukaryota</taxon>
        <taxon>Fungi</taxon>
        <taxon>Dikarya</taxon>
        <taxon>Ascomycota</taxon>
        <taxon>Pezizomycotina</taxon>
        <taxon>Lecanoromycetes</taxon>
        <taxon>OSLEUM clade</taxon>
        <taxon>Lecanoromycetidae</taxon>
        <taxon>Lecanorales</taxon>
        <taxon>Lecanorineae</taxon>
        <taxon>Ramalinaceae</taxon>
        <taxon>Ramalina</taxon>
    </lineage>
</organism>